<evidence type="ECO:0000256" key="1">
    <source>
        <dbReference type="ARBA" id="ARBA00022603"/>
    </source>
</evidence>
<keyword evidence="2" id="KW-0808">Transferase</keyword>
<dbReference type="InterPro" id="IPR029063">
    <property type="entry name" value="SAM-dependent_MTases_sf"/>
</dbReference>
<protein>
    <submittedName>
        <fullName evidence="4">Class I SAM-dependent methyltransferase</fullName>
    </submittedName>
</protein>
<dbReference type="AlphaFoldDB" id="A0A931G580"/>
<dbReference type="Proteomes" id="UP000598146">
    <property type="component" value="Unassembled WGS sequence"/>
</dbReference>
<dbReference type="InterPro" id="IPR041698">
    <property type="entry name" value="Methyltransf_25"/>
</dbReference>
<dbReference type="CDD" id="cd02440">
    <property type="entry name" value="AdoMet_MTases"/>
    <property type="match status" value="1"/>
</dbReference>
<dbReference type="Pfam" id="PF13649">
    <property type="entry name" value="Methyltransf_25"/>
    <property type="match status" value="1"/>
</dbReference>
<comment type="caution">
    <text evidence="4">The sequence shown here is derived from an EMBL/GenBank/DDBJ whole genome shotgun (WGS) entry which is preliminary data.</text>
</comment>
<dbReference type="PANTHER" id="PTHR43861:SF1">
    <property type="entry name" value="TRANS-ACONITATE 2-METHYLTRANSFERASE"/>
    <property type="match status" value="1"/>
</dbReference>
<dbReference type="EMBL" id="JADQTO010000017">
    <property type="protein sequence ID" value="MBG0565994.1"/>
    <property type="molecule type" value="Genomic_DNA"/>
</dbReference>
<dbReference type="RefSeq" id="WP_196417754.1">
    <property type="nucleotide sequence ID" value="NZ_JADQTO010000017.1"/>
</dbReference>
<gene>
    <name evidence="4" type="ORF">I4J89_31570</name>
</gene>
<evidence type="ECO:0000313" key="4">
    <source>
        <dbReference type="EMBL" id="MBG0565994.1"/>
    </source>
</evidence>
<dbReference type="GO" id="GO:0032259">
    <property type="term" value="P:methylation"/>
    <property type="evidence" value="ECO:0007669"/>
    <property type="project" value="UniProtKB-KW"/>
</dbReference>
<dbReference type="Gene3D" id="3.40.50.150">
    <property type="entry name" value="Vaccinia Virus protein VP39"/>
    <property type="match status" value="1"/>
</dbReference>
<keyword evidence="1 4" id="KW-0489">Methyltransferase</keyword>
<name>A0A931G580_9ACTN</name>
<dbReference type="GO" id="GO:0008168">
    <property type="term" value="F:methyltransferase activity"/>
    <property type="evidence" value="ECO:0007669"/>
    <property type="project" value="UniProtKB-KW"/>
</dbReference>
<feature type="domain" description="Methyltransferase" evidence="3">
    <location>
        <begin position="46"/>
        <end position="136"/>
    </location>
</feature>
<sequence>MHIEPVRQGYSSVAELYIELFGTREQVHADDLAFIGRHLGGRSGPVLDLGCGPGHLTDHLRSLGADATGIDIVPEFIAHARATHPSGSYRLASMERLDVADHSVAGILAWYSLIHLPPQDLDGVLAEFRRAMAPAGTLVVGVFDADEVAAFDHKVVTAYRWPPDEFSRRLARAGFAEVERLQRPSDGTHRPHAAIAAVAVDVLSVDGSVVSTDVTP</sequence>
<reference evidence="4" key="1">
    <citation type="submission" date="2020-11" db="EMBL/GenBank/DDBJ databases">
        <title>Isolation and identification of active actinomycetes.</title>
        <authorList>
            <person name="Sun X."/>
        </authorList>
    </citation>
    <scope>NUCLEOTIDE SEQUENCE</scope>
    <source>
        <strain evidence="4">NEAU-A11</strain>
    </source>
</reference>
<evidence type="ECO:0000256" key="2">
    <source>
        <dbReference type="ARBA" id="ARBA00022679"/>
    </source>
</evidence>
<accession>A0A931G580</accession>
<proteinExistence type="predicted"/>
<evidence type="ECO:0000313" key="5">
    <source>
        <dbReference type="Proteomes" id="UP000598146"/>
    </source>
</evidence>
<keyword evidence="5" id="KW-1185">Reference proteome</keyword>
<dbReference type="PANTHER" id="PTHR43861">
    <property type="entry name" value="TRANS-ACONITATE 2-METHYLTRANSFERASE-RELATED"/>
    <property type="match status" value="1"/>
</dbReference>
<dbReference type="SUPFAM" id="SSF53335">
    <property type="entry name" value="S-adenosyl-L-methionine-dependent methyltransferases"/>
    <property type="match status" value="1"/>
</dbReference>
<organism evidence="4 5">
    <name type="scientific">Actinoplanes aureus</name>
    <dbReference type="NCBI Taxonomy" id="2792083"/>
    <lineage>
        <taxon>Bacteria</taxon>
        <taxon>Bacillati</taxon>
        <taxon>Actinomycetota</taxon>
        <taxon>Actinomycetes</taxon>
        <taxon>Micromonosporales</taxon>
        <taxon>Micromonosporaceae</taxon>
        <taxon>Actinoplanes</taxon>
    </lineage>
</organism>
<evidence type="ECO:0000259" key="3">
    <source>
        <dbReference type="Pfam" id="PF13649"/>
    </source>
</evidence>